<name>A0A2N0Z9S8_9BACI</name>
<dbReference type="Proteomes" id="UP000233343">
    <property type="component" value="Unassembled WGS sequence"/>
</dbReference>
<dbReference type="RefSeq" id="WP_066193507.1">
    <property type="nucleotide sequence ID" value="NZ_JARMMB010000012.1"/>
</dbReference>
<keyword evidence="2" id="KW-1185">Reference proteome</keyword>
<proteinExistence type="predicted"/>
<protein>
    <submittedName>
        <fullName evidence="1">Uncharacterized protein</fullName>
    </submittedName>
</protein>
<dbReference type="AlphaFoldDB" id="A0A2N0Z9S8"/>
<comment type="caution">
    <text evidence="1">The sequence shown here is derived from an EMBL/GenBank/DDBJ whole genome shotgun (WGS) entry which is preliminary data.</text>
</comment>
<evidence type="ECO:0000313" key="2">
    <source>
        <dbReference type="Proteomes" id="UP000233343"/>
    </source>
</evidence>
<reference evidence="1 2" key="1">
    <citation type="journal article" date="2010" name="Int. J. Syst. Evol. Microbiol.">
        <title>Bacillus horneckiae sp. nov., isolated from a spacecraft-assembly clean room.</title>
        <authorList>
            <person name="Vaishampayan P."/>
            <person name="Probst A."/>
            <person name="Krishnamurthi S."/>
            <person name="Ghosh S."/>
            <person name="Osman S."/>
            <person name="McDowall A."/>
            <person name="Ruckmani A."/>
            <person name="Mayilraj S."/>
            <person name="Venkateswaran K."/>
        </authorList>
    </citation>
    <scope>NUCLEOTIDE SEQUENCE [LARGE SCALE GENOMIC DNA]</scope>
    <source>
        <strain evidence="2">1PO1SC</strain>
    </source>
</reference>
<gene>
    <name evidence="1" type="ORF">CWS20_24885</name>
</gene>
<accession>A0A2N0Z9S8</accession>
<sequence>MKHGKKFTEIRGIYLRQAPEKSCFHRDKSVLCKKALIKITLHIEKFPYYPLYRKLTEDLHENTKRLYSLHIPKV</sequence>
<evidence type="ECO:0000313" key="1">
    <source>
        <dbReference type="EMBL" id="PKG26273.1"/>
    </source>
</evidence>
<organism evidence="1 2">
    <name type="scientific">Cytobacillus horneckiae</name>
    <dbReference type="NCBI Taxonomy" id="549687"/>
    <lineage>
        <taxon>Bacteria</taxon>
        <taxon>Bacillati</taxon>
        <taxon>Bacillota</taxon>
        <taxon>Bacilli</taxon>
        <taxon>Bacillales</taxon>
        <taxon>Bacillaceae</taxon>
        <taxon>Cytobacillus</taxon>
    </lineage>
</organism>
<dbReference type="EMBL" id="PISD01000074">
    <property type="protein sequence ID" value="PKG26273.1"/>
    <property type="molecule type" value="Genomic_DNA"/>
</dbReference>